<dbReference type="OrthoDB" id="2575434at2"/>
<sequence>MSRTRLVFSGALLLFAIIFTFNHHLGFSVGDTMLSAIGISPYTTSYLSGVHITLFLGLGIFACGFYLTRKEIGKSFPGLAQGLWIIVLAIVLSYSYMTDKFMYVAKWGAEGIDGVSYVQNTSSCSYNVRSNGETRATCDLTLKNYGRASVSAVLLPDLASSYKFKDDPLYEALKSVQLRPVHIEIERHGTFTGELEFYGKAEAPLLVNGKLMDIVLDVGVDGANTVFDYDIP</sequence>
<dbReference type="Proteomes" id="UP000187134">
    <property type="component" value="Unassembled WGS sequence"/>
</dbReference>
<organism evidence="2 3">
    <name type="scientific">Paenibacillus amylolyticus</name>
    <dbReference type="NCBI Taxonomy" id="1451"/>
    <lineage>
        <taxon>Bacteria</taxon>
        <taxon>Bacillati</taxon>
        <taxon>Bacillota</taxon>
        <taxon>Bacilli</taxon>
        <taxon>Bacillales</taxon>
        <taxon>Paenibacillaceae</taxon>
        <taxon>Paenibacillus</taxon>
    </lineage>
</organism>
<name>A0A1R1C502_PAEAM</name>
<evidence type="ECO:0000313" key="3">
    <source>
        <dbReference type="Proteomes" id="UP000187134"/>
    </source>
</evidence>
<dbReference type="AlphaFoldDB" id="A0A1R1C502"/>
<proteinExistence type="predicted"/>
<accession>A0A1R1C502</accession>
<reference evidence="2 3" key="1">
    <citation type="submission" date="2016-11" db="EMBL/GenBank/DDBJ databases">
        <title>Paenibacillus species isolates.</title>
        <authorList>
            <person name="Beno S.M."/>
        </authorList>
    </citation>
    <scope>NUCLEOTIDE SEQUENCE [LARGE SCALE GENOMIC DNA]</scope>
    <source>
        <strain evidence="2 3">FSL H8-0246</strain>
    </source>
</reference>
<gene>
    <name evidence="2" type="ORF">BK131_03980</name>
</gene>
<feature type="transmembrane region" description="Helical" evidence="1">
    <location>
        <begin position="79"/>
        <end position="97"/>
    </location>
</feature>
<dbReference type="RefSeq" id="WP_076330512.1">
    <property type="nucleotide sequence ID" value="NZ_MRTJ01000001.1"/>
</dbReference>
<keyword evidence="1" id="KW-0812">Transmembrane</keyword>
<evidence type="ECO:0000256" key="1">
    <source>
        <dbReference type="SAM" id="Phobius"/>
    </source>
</evidence>
<comment type="caution">
    <text evidence="2">The sequence shown here is derived from an EMBL/GenBank/DDBJ whole genome shotgun (WGS) entry which is preliminary data.</text>
</comment>
<dbReference type="EMBL" id="MRTJ01000001">
    <property type="protein sequence ID" value="OMF17139.1"/>
    <property type="molecule type" value="Genomic_DNA"/>
</dbReference>
<keyword evidence="1" id="KW-1133">Transmembrane helix</keyword>
<keyword evidence="1" id="KW-0472">Membrane</keyword>
<evidence type="ECO:0000313" key="2">
    <source>
        <dbReference type="EMBL" id="OMF17139.1"/>
    </source>
</evidence>
<protein>
    <submittedName>
        <fullName evidence="2">Uncharacterized protein</fullName>
    </submittedName>
</protein>
<feature type="transmembrane region" description="Helical" evidence="1">
    <location>
        <begin position="46"/>
        <end position="67"/>
    </location>
</feature>